<feature type="domain" description="EF-hand" evidence="3">
    <location>
        <begin position="178"/>
        <end position="213"/>
    </location>
</feature>
<dbReference type="Gene3D" id="1.10.238.10">
    <property type="entry name" value="EF-hand"/>
    <property type="match status" value="1"/>
</dbReference>
<keyword evidence="1" id="KW-0106">Calcium</keyword>
<dbReference type="AlphaFoldDB" id="A0A7S2BTZ0"/>
<protein>
    <recommendedName>
        <fullName evidence="3">EF-hand domain-containing protein</fullName>
    </recommendedName>
</protein>
<evidence type="ECO:0000256" key="1">
    <source>
        <dbReference type="ARBA" id="ARBA00022837"/>
    </source>
</evidence>
<dbReference type="Pfam" id="PF13499">
    <property type="entry name" value="EF-hand_7"/>
    <property type="match status" value="1"/>
</dbReference>
<evidence type="ECO:0000313" key="4">
    <source>
        <dbReference type="EMBL" id="CAD9406175.1"/>
    </source>
</evidence>
<evidence type="ECO:0000256" key="2">
    <source>
        <dbReference type="SAM" id="MobiDB-lite"/>
    </source>
</evidence>
<reference evidence="4" key="1">
    <citation type="submission" date="2021-01" db="EMBL/GenBank/DDBJ databases">
        <authorList>
            <person name="Corre E."/>
            <person name="Pelletier E."/>
            <person name="Niang G."/>
            <person name="Scheremetjew M."/>
            <person name="Finn R."/>
            <person name="Kale V."/>
            <person name="Holt S."/>
            <person name="Cochrane G."/>
            <person name="Meng A."/>
            <person name="Brown T."/>
            <person name="Cohen L."/>
        </authorList>
    </citation>
    <scope>NUCLEOTIDE SEQUENCE</scope>
    <source>
        <strain evidence="4">UTEX LB 985</strain>
    </source>
</reference>
<evidence type="ECO:0000259" key="3">
    <source>
        <dbReference type="PROSITE" id="PS50222"/>
    </source>
</evidence>
<dbReference type="CDD" id="cd00051">
    <property type="entry name" value="EFh"/>
    <property type="match status" value="1"/>
</dbReference>
<dbReference type="GO" id="GO:0005509">
    <property type="term" value="F:calcium ion binding"/>
    <property type="evidence" value="ECO:0007669"/>
    <property type="project" value="InterPro"/>
</dbReference>
<dbReference type="EMBL" id="HBGU01007227">
    <property type="protein sequence ID" value="CAD9406175.1"/>
    <property type="molecule type" value="Transcribed_RNA"/>
</dbReference>
<dbReference type="InterPro" id="IPR018247">
    <property type="entry name" value="EF_Hand_1_Ca_BS"/>
</dbReference>
<dbReference type="SUPFAM" id="SSF47473">
    <property type="entry name" value="EF-hand"/>
    <property type="match status" value="1"/>
</dbReference>
<organism evidence="4">
    <name type="scientific">Haptolina brevifila</name>
    <dbReference type="NCBI Taxonomy" id="156173"/>
    <lineage>
        <taxon>Eukaryota</taxon>
        <taxon>Haptista</taxon>
        <taxon>Haptophyta</taxon>
        <taxon>Prymnesiophyceae</taxon>
        <taxon>Prymnesiales</taxon>
        <taxon>Prymnesiaceae</taxon>
        <taxon>Haptolina</taxon>
    </lineage>
</organism>
<dbReference type="PROSITE" id="PS50222">
    <property type="entry name" value="EF_HAND_2"/>
    <property type="match status" value="1"/>
</dbReference>
<dbReference type="InterPro" id="IPR011992">
    <property type="entry name" value="EF-hand-dom_pair"/>
</dbReference>
<gene>
    <name evidence="4" type="ORF">CBRE1094_LOCUS3943</name>
</gene>
<dbReference type="InterPro" id="IPR002048">
    <property type="entry name" value="EF_hand_dom"/>
</dbReference>
<sequence length="228" mass="23772">MGAGVIGAGAMGTGAVGAGGMGAGQATGADPLPGDLGGDLEDELYEDEYGLFSTDEYGYSYEDDFDASLKPLPYPDPPHLSSAGVAEGFLPGGQPAASVANAAAAGERSILLDDVYMGLLSSQAAWSSTELASLSDEDLEHAANGFARLDAAREGTLSALEFDRLLQVVRAAEDDPPPSAAEVQQSFLTADKDGNGRLDFNEYLHYVSLNVSVSWAELEAVLRRHVRL</sequence>
<dbReference type="PROSITE" id="PS00018">
    <property type="entry name" value="EF_HAND_1"/>
    <property type="match status" value="1"/>
</dbReference>
<proteinExistence type="predicted"/>
<name>A0A7S2BTZ0_9EUKA</name>
<feature type="region of interest" description="Disordered" evidence="2">
    <location>
        <begin position="20"/>
        <end position="40"/>
    </location>
</feature>
<accession>A0A7S2BTZ0</accession>